<dbReference type="Pfam" id="PF00386">
    <property type="entry name" value="C1q"/>
    <property type="match status" value="1"/>
</dbReference>
<keyword evidence="2" id="KW-0964">Secreted</keyword>
<dbReference type="SMART" id="SM00110">
    <property type="entry name" value="C1Q"/>
    <property type="match status" value="1"/>
</dbReference>
<dbReference type="AlphaFoldDB" id="A0A8S3TIQ0"/>
<evidence type="ECO:0000259" key="4">
    <source>
        <dbReference type="PROSITE" id="PS50871"/>
    </source>
</evidence>
<dbReference type="Proteomes" id="UP000683360">
    <property type="component" value="Unassembled WGS sequence"/>
</dbReference>
<comment type="caution">
    <text evidence="5">The sequence shown here is derived from an EMBL/GenBank/DDBJ whole genome shotgun (WGS) entry which is preliminary data.</text>
</comment>
<accession>A0A8S3TIQ0</accession>
<keyword evidence="6" id="KW-1185">Reference proteome</keyword>
<evidence type="ECO:0000313" key="6">
    <source>
        <dbReference type="Proteomes" id="UP000683360"/>
    </source>
</evidence>
<name>A0A8S3TIQ0_MYTED</name>
<dbReference type="SUPFAM" id="SSF49842">
    <property type="entry name" value="TNF-like"/>
    <property type="match status" value="1"/>
</dbReference>
<keyword evidence="3" id="KW-0732">Signal</keyword>
<dbReference type="GO" id="GO:0005576">
    <property type="term" value="C:extracellular region"/>
    <property type="evidence" value="ECO:0007669"/>
    <property type="project" value="UniProtKB-SubCell"/>
</dbReference>
<evidence type="ECO:0000256" key="3">
    <source>
        <dbReference type="ARBA" id="ARBA00022729"/>
    </source>
</evidence>
<dbReference type="InterPro" id="IPR050822">
    <property type="entry name" value="Cerebellin_Synaptic_Org"/>
</dbReference>
<evidence type="ECO:0000256" key="2">
    <source>
        <dbReference type="ARBA" id="ARBA00022525"/>
    </source>
</evidence>
<proteinExistence type="predicted"/>
<dbReference type="PRINTS" id="PR00007">
    <property type="entry name" value="COMPLEMNTC1Q"/>
</dbReference>
<protein>
    <recommendedName>
        <fullName evidence="4">C1q domain-containing protein</fullName>
    </recommendedName>
</protein>
<dbReference type="InterPro" id="IPR008983">
    <property type="entry name" value="Tumour_necrosis_fac-like_dom"/>
</dbReference>
<sequence length="222" mass="24126">MDDGVMMSEYGCRSMDDGVRMSELWMSEYGCRSKDVGVMDVGVWMSDIMFITIPFVHGGKNCCQTIGKAKAALLEAIDILQNTNKLLGDTGSPIPSSKIAFHARSTPYVNLGSTQTVIFDHVITNIGKAYNKHTGHFTAPLNGIYVFACTFLQSGSKALHLQIVQNSSEISKGHAPSGGDIGGSMNAVIYLHKGDVVKVRHYPGRGSQTIHGKWSFFTGYLL</sequence>
<dbReference type="PANTHER" id="PTHR22923:SF116">
    <property type="entry name" value="C1Q DOMAIN-CONTAINING PROTEIN"/>
    <property type="match status" value="1"/>
</dbReference>
<dbReference type="PANTHER" id="PTHR22923">
    <property type="entry name" value="CEREBELLIN-RELATED"/>
    <property type="match status" value="1"/>
</dbReference>
<evidence type="ECO:0000313" key="5">
    <source>
        <dbReference type="EMBL" id="CAG2233472.1"/>
    </source>
</evidence>
<feature type="domain" description="C1q" evidence="4">
    <location>
        <begin position="94"/>
        <end position="222"/>
    </location>
</feature>
<gene>
    <name evidence="5" type="ORF">MEDL_46090</name>
</gene>
<evidence type="ECO:0000256" key="1">
    <source>
        <dbReference type="ARBA" id="ARBA00004613"/>
    </source>
</evidence>
<comment type="subcellular location">
    <subcellularLocation>
        <location evidence="1">Secreted</location>
    </subcellularLocation>
</comment>
<organism evidence="5 6">
    <name type="scientific">Mytilus edulis</name>
    <name type="common">Blue mussel</name>
    <dbReference type="NCBI Taxonomy" id="6550"/>
    <lineage>
        <taxon>Eukaryota</taxon>
        <taxon>Metazoa</taxon>
        <taxon>Spiralia</taxon>
        <taxon>Lophotrochozoa</taxon>
        <taxon>Mollusca</taxon>
        <taxon>Bivalvia</taxon>
        <taxon>Autobranchia</taxon>
        <taxon>Pteriomorphia</taxon>
        <taxon>Mytilida</taxon>
        <taxon>Mytiloidea</taxon>
        <taxon>Mytilidae</taxon>
        <taxon>Mytilinae</taxon>
        <taxon>Mytilus</taxon>
    </lineage>
</organism>
<dbReference type="InterPro" id="IPR001073">
    <property type="entry name" value="C1q_dom"/>
</dbReference>
<dbReference type="PROSITE" id="PS50871">
    <property type="entry name" value="C1Q"/>
    <property type="match status" value="1"/>
</dbReference>
<dbReference type="Gene3D" id="2.60.120.40">
    <property type="match status" value="1"/>
</dbReference>
<dbReference type="OrthoDB" id="6161780at2759"/>
<dbReference type="EMBL" id="CAJPWZ010002207">
    <property type="protein sequence ID" value="CAG2233472.1"/>
    <property type="molecule type" value="Genomic_DNA"/>
</dbReference>
<reference evidence="5" key="1">
    <citation type="submission" date="2021-03" db="EMBL/GenBank/DDBJ databases">
        <authorList>
            <person name="Bekaert M."/>
        </authorList>
    </citation>
    <scope>NUCLEOTIDE SEQUENCE</scope>
</reference>